<sequence>MLNRRRKSRIKTISYALATAALMTIASGCTDKIIEEQQTAQIEAGVIKKLRISNPSGDLTIIGSDQTDKIEAVAKIKRTENIPSEEFKMTLTESGEEAEFVNSLPSSSFGIDVLSQMDITLTVPWRIELDIVDESGDITVSGITSPIIINDQSGDMKLKDIEGAVKVTDESGDIKLEKVKGDLELVDDSGDIELTSSQGNVNIKDESGELEISNHIGMVAIIDDSGNVKIEQVKGNVTVEDESGDLRIEQIEGDVRIESDTSGDATIERVSGTVHNNSKK</sequence>
<dbReference type="PANTHER" id="PTHR34094">
    <property type="match status" value="1"/>
</dbReference>
<dbReference type="PANTHER" id="PTHR34094:SF1">
    <property type="entry name" value="PROTEIN FAM185A"/>
    <property type="match status" value="1"/>
</dbReference>
<name>A0A559IVR9_9BACL</name>
<reference evidence="3 4" key="1">
    <citation type="submission" date="2019-07" db="EMBL/GenBank/DDBJ databases">
        <authorList>
            <person name="Kim J."/>
        </authorList>
    </citation>
    <scope>NUCLEOTIDE SEQUENCE [LARGE SCALE GENOMIC DNA]</scope>
    <source>
        <strain evidence="3 4">N4</strain>
    </source>
</reference>
<accession>A0A559IVR9</accession>
<dbReference type="OrthoDB" id="2640165at2"/>
<gene>
    <name evidence="3" type="ORF">FPZ44_00895</name>
</gene>
<keyword evidence="2" id="KW-0732">Signal</keyword>
<dbReference type="PROSITE" id="PS51257">
    <property type="entry name" value="PROKAR_LIPOPROTEIN"/>
    <property type="match status" value="1"/>
</dbReference>
<evidence type="ECO:0000313" key="3">
    <source>
        <dbReference type="EMBL" id="TVX91738.1"/>
    </source>
</evidence>
<protein>
    <submittedName>
        <fullName evidence="3">DUF4097 domain-containing protein</fullName>
    </submittedName>
</protein>
<feature type="chain" id="PRO_5021855573" evidence="2">
    <location>
        <begin position="27"/>
        <end position="280"/>
    </location>
</feature>
<dbReference type="AlphaFoldDB" id="A0A559IVR9"/>
<proteinExistence type="predicted"/>
<evidence type="ECO:0000313" key="4">
    <source>
        <dbReference type="Proteomes" id="UP000318102"/>
    </source>
</evidence>
<keyword evidence="4" id="KW-1185">Reference proteome</keyword>
<feature type="region of interest" description="Disordered" evidence="1">
    <location>
        <begin position="260"/>
        <end position="280"/>
    </location>
</feature>
<evidence type="ECO:0000256" key="1">
    <source>
        <dbReference type="SAM" id="MobiDB-lite"/>
    </source>
</evidence>
<dbReference type="EMBL" id="VNJK01000001">
    <property type="protein sequence ID" value="TVX91738.1"/>
    <property type="molecule type" value="Genomic_DNA"/>
</dbReference>
<evidence type="ECO:0000256" key="2">
    <source>
        <dbReference type="SAM" id="SignalP"/>
    </source>
</evidence>
<dbReference type="Proteomes" id="UP000318102">
    <property type="component" value="Unassembled WGS sequence"/>
</dbReference>
<feature type="signal peptide" evidence="2">
    <location>
        <begin position="1"/>
        <end position="26"/>
    </location>
</feature>
<organism evidence="3 4">
    <name type="scientific">Paenibacillus agilis</name>
    <dbReference type="NCBI Taxonomy" id="3020863"/>
    <lineage>
        <taxon>Bacteria</taxon>
        <taxon>Bacillati</taxon>
        <taxon>Bacillota</taxon>
        <taxon>Bacilli</taxon>
        <taxon>Bacillales</taxon>
        <taxon>Paenibacillaceae</taxon>
        <taxon>Paenibacillus</taxon>
    </lineage>
</organism>
<comment type="caution">
    <text evidence="3">The sequence shown here is derived from an EMBL/GenBank/DDBJ whole genome shotgun (WGS) entry which is preliminary data.</text>
</comment>
<dbReference type="RefSeq" id="WP_144986529.1">
    <property type="nucleotide sequence ID" value="NZ_VNJK01000001.1"/>
</dbReference>